<evidence type="ECO:0000256" key="3">
    <source>
        <dbReference type="ARBA" id="ARBA00005842"/>
    </source>
</evidence>
<evidence type="ECO:0000256" key="12">
    <source>
        <dbReference type="RuleBase" id="RU003784"/>
    </source>
</evidence>
<evidence type="ECO:0000256" key="8">
    <source>
        <dbReference type="ARBA" id="ARBA00022842"/>
    </source>
</evidence>
<feature type="region of interest" description="Interaction with substrate tRNA" evidence="10">
    <location>
        <begin position="37"/>
        <end position="40"/>
    </location>
</feature>
<dbReference type="InterPro" id="IPR027417">
    <property type="entry name" value="P-loop_NTPase"/>
</dbReference>
<evidence type="ECO:0000256" key="10">
    <source>
        <dbReference type="HAMAP-Rule" id="MF_00185"/>
    </source>
</evidence>
<evidence type="ECO:0000256" key="11">
    <source>
        <dbReference type="RuleBase" id="RU003783"/>
    </source>
</evidence>
<evidence type="ECO:0000256" key="5">
    <source>
        <dbReference type="ARBA" id="ARBA00022694"/>
    </source>
</evidence>
<dbReference type="GO" id="GO:0052381">
    <property type="term" value="F:tRNA dimethylallyltransferase activity"/>
    <property type="evidence" value="ECO:0007669"/>
    <property type="project" value="UniProtKB-UniRule"/>
</dbReference>
<dbReference type="RefSeq" id="WP_163461183.1">
    <property type="nucleotide sequence ID" value="NZ_JAAAMG010000002.1"/>
</dbReference>
<dbReference type="EC" id="2.5.1.75" evidence="10"/>
<evidence type="ECO:0000256" key="13">
    <source>
        <dbReference type="RuleBase" id="RU003785"/>
    </source>
</evidence>
<dbReference type="Pfam" id="PF01715">
    <property type="entry name" value="IPPT"/>
    <property type="match status" value="1"/>
</dbReference>
<proteinExistence type="inferred from homology"/>
<protein>
    <recommendedName>
        <fullName evidence="10">tRNA dimethylallyltransferase</fullName>
        <ecNumber evidence="10">2.5.1.75</ecNumber>
    </recommendedName>
    <alternativeName>
        <fullName evidence="10">Dimethylallyl diphosphate:tRNA dimethylallyltransferase</fullName>
        <shortName evidence="10">DMAPP:tRNA dimethylallyltransferase</shortName>
        <shortName evidence="10">DMATase</shortName>
    </alternativeName>
    <alternativeName>
        <fullName evidence="10">Isopentenyl-diphosphate:tRNA isopentenyltransferase</fullName>
        <shortName evidence="10">IPP transferase</shortName>
        <shortName evidence="10">IPPT</shortName>
        <shortName evidence="10">IPTase</shortName>
    </alternativeName>
</protein>
<dbReference type="GO" id="GO:0005524">
    <property type="term" value="F:ATP binding"/>
    <property type="evidence" value="ECO:0007669"/>
    <property type="project" value="UniProtKB-UniRule"/>
</dbReference>
<name>A0A6N9SWW1_9HYPH</name>
<feature type="site" description="Interaction with substrate tRNA" evidence="10">
    <location>
        <position position="125"/>
    </location>
</feature>
<accession>A0A6N9SWW1</accession>
<dbReference type="Proteomes" id="UP000469011">
    <property type="component" value="Unassembled WGS sequence"/>
</dbReference>
<comment type="cofactor">
    <cofactor evidence="1 10">
        <name>Mg(2+)</name>
        <dbReference type="ChEBI" id="CHEBI:18420"/>
    </cofactor>
</comment>
<dbReference type="InterPro" id="IPR039657">
    <property type="entry name" value="Dimethylallyltransferase"/>
</dbReference>
<dbReference type="InterPro" id="IPR018022">
    <property type="entry name" value="IPT"/>
</dbReference>
<dbReference type="SUPFAM" id="SSF52540">
    <property type="entry name" value="P-loop containing nucleoside triphosphate hydrolases"/>
    <property type="match status" value="2"/>
</dbReference>
<comment type="similarity">
    <text evidence="3 10 13">Belongs to the IPP transferase family.</text>
</comment>
<comment type="subunit">
    <text evidence="10">Monomer.</text>
</comment>
<dbReference type="Gene3D" id="3.40.50.300">
    <property type="entry name" value="P-loop containing nucleotide triphosphate hydrolases"/>
    <property type="match status" value="1"/>
</dbReference>
<organism evidence="14 15">
    <name type="scientific">Jiella pacifica</name>
    <dbReference type="NCBI Taxonomy" id="2696469"/>
    <lineage>
        <taxon>Bacteria</taxon>
        <taxon>Pseudomonadati</taxon>
        <taxon>Pseudomonadota</taxon>
        <taxon>Alphaproteobacteria</taxon>
        <taxon>Hyphomicrobiales</taxon>
        <taxon>Aurantimonadaceae</taxon>
        <taxon>Jiella</taxon>
    </lineage>
</organism>
<evidence type="ECO:0000313" key="15">
    <source>
        <dbReference type="Proteomes" id="UP000469011"/>
    </source>
</evidence>
<evidence type="ECO:0000313" key="14">
    <source>
        <dbReference type="EMBL" id="NDW03563.1"/>
    </source>
</evidence>
<dbReference type="CDD" id="cd02019">
    <property type="entry name" value="NK"/>
    <property type="match status" value="1"/>
</dbReference>
<evidence type="ECO:0000256" key="7">
    <source>
        <dbReference type="ARBA" id="ARBA00022840"/>
    </source>
</evidence>
<dbReference type="Gene3D" id="1.10.20.140">
    <property type="match status" value="1"/>
</dbReference>
<dbReference type="PANTHER" id="PTHR11088:SF60">
    <property type="entry name" value="TRNA DIMETHYLALLYLTRANSFERASE"/>
    <property type="match status" value="1"/>
</dbReference>
<gene>
    <name evidence="10 14" type="primary">miaA</name>
    <name evidence="14" type="ORF">GTK09_03910</name>
</gene>
<dbReference type="GO" id="GO:0006400">
    <property type="term" value="P:tRNA modification"/>
    <property type="evidence" value="ECO:0007669"/>
    <property type="project" value="TreeGrafter"/>
</dbReference>
<dbReference type="PANTHER" id="PTHR11088">
    <property type="entry name" value="TRNA DIMETHYLALLYLTRANSFERASE"/>
    <property type="match status" value="1"/>
</dbReference>
<dbReference type="AlphaFoldDB" id="A0A6N9SWW1"/>
<dbReference type="EMBL" id="JAAAMG010000002">
    <property type="protein sequence ID" value="NDW03563.1"/>
    <property type="molecule type" value="Genomic_DNA"/>
</dbReference>
<feature type="binding site" evidence="10">
    <location>
        <begin position="12"/>
        <end position="19"/>
    </location>
    <ligand>
        <name>ATP</name>
        <dbReference type="ChEBI" id="CHEBI:30616"/>
    </ligand>
</feature>
<comment type="caution">
    <text evidence="14">The sequence shown here is derived from an EMBL/GenBank/DDBJ whole genome shotgun (WGS) entry which is preliminary data.</text>
</comment>
<evidence type="ECO:0000256" key="1">
    <source>
        <dbReference type="ARBA" id="ARBA00001946"/>
    </source>
</evidence>
<dbReference type="FunFam" id="1.10.20.140:FF:000001">
    <property type="entry name" value="tRNA dimethylallyltransferase"/>
    <property type="match status" value="1"/>
</dbReference>
<evidence type="ECO:0000256" key="2">
    <source>
        <dbReference type="ARBA" id="ARBA00003213"/>
    </source>
</evidence>
<feature type="region of interest" description="Interaction with substrate tRNA" evidence="10">
    <location>
        <begin position="161"/>
        <end position="165"/>
    </location>
</feature>
<evidence type="ECO:0000256" key="6">
    <source>
        <dbReference type="ARBA" id="ARBA00022741"/>
    </source>
</evidence>
<evidence type="ECO:0000256" key="9">
    <source>
        <dbReference type="ARBA" id="ARBA00049563"/>
    </source>
</evidence>
<dbReference type="NCBIfam" id="TIGR00174">
    <property type="entry name" value="miaA"/>
    <property type="match status" value="1"/>
</dbReference>
<keyword evidence="15" id="KW-1185">Reference proteome</keyword>
<keyword evidence="4 10" id="KW-0808">Transferase</keyword>
<reference evidence="14 15" key="1">
    <citation type="submission" date="2020-01" db="EMBL/GenBank/DDBJ databases">
        <title>Jiella pacifica sp. nov.</title>
        <authorList>
            <person name="Xue Z."/>
            <person name="Zhu S."/>
            <person name="Chen J."/>
            <person name="Yang J."/>
        </authorList>
    </citation>
    <scope>NUCLEOTIDE SEQUENCE [LARGE SCALE GENOMIC DNA]</scope>
    <source>
        <strain evidence="14 15">40Bstr34</strain>
    </source>
</reference>
<keyword evidence="5 10" id="KW-0819">tRNA processing</keyword>
<sequence>MTGKIEAILIAGPTASGKSRLAVELAERHGGVVVNADSLQVYDGLEILTARPSEADLGRVPHRLYGHVDPRTDYSAGAFLRDAEKVLEDLRRQGRLPIFCGGTGLYFKALLGLLDRMPEVPSEIREKWRARLAEEGPEPLHGELAAIDPETAARLSPRDGQRIVRALEVSEAGGASLSRLQGGGGEALIDPEQARMIVLTPDRAELRQRIAERFDVMLEAGALDEVRAFETAYRGAVATAGKAIGLAELSSYLKGNMGYEEACERAVTRTRQYAKRQETWFRHQFDRRWLRLSPEAAISKVAEL</sequence>
<comment type="function">
    <text evidence="2 10 12">Catalyzes the transfer of a dimethylallyl group onto the adenine at position 37 in tRNAs that read codons beginning with uridine, leading to the formation of N6-(dimethylallyl)adenosine (i(6)A).</text>
</comment>
<comment type="catalytic activity">
    <reaction evidence="9 10 11">
        <text>adenosine(37) in tRNA + dimethylallyl diphosphate = N(6)-dimethylallyladenosine(37) in tRNA + diphosphate</text>
        <dbReference type="Rhea" id="RHEA:26482"/>
        <dbReference type="Rhea" id="RHEA-COMP:10162"/>
        <dbReference type="Rhea" id="RHEA-COMP:10375"/>
        <dbReference type="ChEBI" id="CHEBI:33019"/>
        <dbReference type="ChEBI" id="CHEBI:57623"/>
        <dbReference type="ChEBI" id="CHEBI:74411"/>
        <dbReference type="ChEBI" id="CHEBI:74415"/>
        <dbReference type="EC" id="2.5.1.75"/>
    </reaction>
</comment>
<evidence type="ECO:0000256" key="4">
    <source>
        <dbReference type="ARBA" id="ARBA00022679"/>
    </source>
</evidence>
<dbReference type="HAMAP" id="MF_00185">
    <property type="entry name" value="IPP_trans"/>
    <property type="match status" value="1"/>
</dbReference>
<feature type="site" description="Interaction with substrate tRNA" evidence="10">
    <location>
        <position position="103"/>
    </location>
</feature>
<keyword evidence="6 10" id="KW-0547">Nucleotide-binding</keyword>
<feature type="binding site" evidence="10">
    <location>
        <begin position="14"/>
        <end position="19"/>
    </location>
    <ligand>
        <name>substrate</name>
    </ligand>
</feature>
<comment type="caution">
    <text evidence="10">Lacks conserved residue(s) required for the propagation of feature annotation.</text>
</comment>
<keyword evidence="7 10" id="KW-0067">ATP-binding</keyword>
<keyword evidence="8 10" id="KW-0460">Magnesium</keyword>